<dbReference type="SUPFAM" id="SSF63825">
    <property type="entry name" value="YWTD domain"/>
    <property type="match status" value="1"/>
</dbReference>
<accession>A0A7C1NL15</accession>
<dbReference type="Pfam" id="PF08309">
    <property type="entry name" value="LVIVD"/>
    <property type="match status" value="2"/>
</dbReference>
<dbReference type="EMBL" id="DSLG01000002">
    <property type="protein sequence ID" value="HEA86793.1"/>
    <property type="molecule type" value="Genomic_DNA"/>
</dbReference>
<evidence type="ECO:0000313" key="2">
    <source>
        <dbReference type="EMBL" id="HEA86793.1"/>
    </source>
</evidence>
<feature type="chain" id="PRO_5028033744" description="Fibronectin type-III domain-containing protein" evidence="1">
    <location>
        <begin position="28"/>
        <end position="412"/>
    </location>
</feature>
<name>A0A7C1NL15_UNCW3</name>
<dbReference type="InterPro" id="IPR013783">
    <property type="entry name" value="Ig-like_fold"/>
</dbReference>
<protein>
    <recommendedName>
        <fullName evidence="3">Fibronectin type-III domain-containing protein</fullName>
    </recommendedName>
</protein>
<reference evidence="2" key="1">
    <citation type="journal article" date="2020" name="mSystems">
        <title>Genome- and Community-Level Interaction Insights into Carbon Utilization and Element Cycling Functions of Hydrothermarchaeota in Hydrothermal Sediment.</title>
        <authorList>
            <person name="Zhou Z."/>
            <person name="Liu Y."/>
            <person name="Xu W."/>
            <person name="Pan J."/>
            <person name="Luo Z.H."/>
            <person name="Li M."/>
        </authorList>
    </citation>
    <scope>NUCLEOTIDE SEQUENCE [LARGE SCALE GENOMIC DNA]</scope>
    <source>
        <strain evidence="2">SpSt-265</strain>
    </source>
</reference>
<dbReference type="Gene3D" id="2.60.40.10">
    <property type="entry name" value="Immunoglobulins"/>
    <property type="match status" value="1"/>
</dbReference>
<dbReference type="AlphaFoldDB" id="A0A7C1NL15"/>
<gene>
    <name evidence="2" type="ORF">ENP94_02135</name>
</gene>
<organism evidence="2">
    <name type="scientific">candidate division WOR-3 bacterium</name>
    <dbReference type="NCBI Taxonomy" id="2052148"/>
    <lineage>
        <taxon>Bacteria</taxon>
        <taxon>Bacteria division WOR-3</taxon>
    </lineage>
</organism>
<dbReference type="InterPro" id="IPR036116">
    <property type="entry name" value="FN3_sf"/>
</dbReference>
<feature type="signal peptide" evidence="1">
    <location>
        <begin position="1"/>
        <end position="27"/>
    </location>
</feature>
<sequence length="412" mass="45422">MKNRSLRIFLKIALSTMLLTCIRPAPAPLPVILNSPVGETITAADITFSWQAQQPAAGYIIQVASDSNFRKIVVEETVSTASANLHLKTDGRYWWRVRARNESNIWGFWSEAAFFILQRFRVVGALKTQGYPHDLAILGNRLFIADGQAGLAIYDISIPEQPRLQGKYLDSLNVAWGVKARDSLVFLAYGYKELVIINAVRPESLKITGVLEYPQPGYGYALALRDSWVYIAAGAQFIAVDISQPAYPNLRFQYYYPRNCRGIAIENAYACVACEQLGIAVWKLDTFPPRQTETFDTDGNARGVDCRDGFITVADGRNGVIFLQQDQAGHLTELAALELNGYASAVTIEDTLVFVACGSGGVAVVNCADRANPFLIATITSPYAYKVGAIPGTDYFFVLDRDLGIVTVKKEF</sequence>
<comment type="caution">
    <text evidence="2">The sequence shown here is derived from an EMBL/GenBank/DDBJ whole genome shotgun (WGS) entry which is preliminary data.</text>
</comment>
<keyword evidence="1" id="KW-0732">Signal</keyword>
<evidence type="ECO:0000256" key="1">
    <source>
        <dbReference type="SAM" id="SignalP"/>
    </source>
</evidence>
<evidence type="ECO:0008006" key="3">
    <source>
        <dbReference type="Google" id="ProtNLM"/>
    </source>
</evidence>
<proteinExistence type="predicted"/>
<dbReference type="SUPFAM" id="SSF49265">
    <property type="entry name" value="Fibronectin type III"/>
    <property type="match status" value="1"/>
</dbReference>
<dbReference type="InterPro" id="IPR013211">
    <property type="entry name" value="LVIVD"/>
</dbReference>